<evidence type="ECO:0000256" key="1">
    <source>
        <dbReference type="SAM" id="MobiDB-lite"/>
    </source>
</evidence>
<feature type="transmembrane region" description="Helical" evidence="2">
    <location>
        <begin position="443"/>
        <end position="464"/>
    </location>
</feature>
<feature type="transmembrane region" description="Helical" evidence="2">
    <location>
        <begin position="396"/>
        <end position="414"/>
    </location>
</feature>
<keyword evidence="2" id="KW-0812">Transmembrane</keyword>
<dbReference type="PANTHER" id="PTHR38454">
    <property type="entry name" value="INTEGRAL MEMBRANE PROTEIN-RELATED"/>
    <property type="match status" value="1"/>
</dbReference>
<feature type="region of interest" description="Disordered" evidence="1">
    <location>
        <begin position="1"/>
        <end position="43"/>
    </location>
</feature>
<feature type="transmembrane region" description="Helical" evidence="2">
    <location>
        <begin position="471"/>
        <end position="490"/>
    </location>
</feature>
<evidence type="ECO:0000313" key="4">
    <source>
        <dbReference type="Proteomes" id="UP001596524"/>
    </source>
</evidence>
<evidence type="ECO:0000313" key="3">
    <source>
        <dbReference type="EMBL" id="MFC7362357.1"/>
    </source>
</evidence>
<proteinExistence type="predicted"/>
<evidence type="ECO:0000256" key="2">
    <source>
        <dbReference type="SAM" id="Phobius"/>
    </source>
</evidence>
<dbReference type="EMBL" id="JBHTCH010000023">
    <property type="protein sequence ID" value="MFC7362357.1"/>
    <property type="molecule type" value="Genomic_DNA"/>
</dbReference>
<keyword evidence="2" id="KW-1133">Transmembrane helix</keyword>
<feature type="transmembrane region" description="Helical" evidence="2">
    <location>
        <begin position="266"/>
        <end position="287"/>
    </location>
</feature>
<sequence>MTDSSPSRATSTARATSTTPTSPTTPTVPRNSHRRRARPDVRRVVPTEPRAAWLWPLLVVVVTAAYTAVPFLITGWFYQRGDTAAQFAPTWWHFGQMVREGQWPLWLDPQSWAGGNYVAEALFGTYNPLNVLVWVALSMGPDLAVSTYAVKATVMVLLALGTYLLAREYDAVPAPAAAVAIALPFSGFTLFWDAGSWPSGLMAFAYAPWVWLTFRRALRGVGSPFWAFLAGLLAVLNGNPYGTLAVITVGAALVVEGLVQRAWGGVVRLALVGIAVAAFLPLVYLPLLESSDLAIRTTGALFENSGKLRPTAGDLLAASSPLHTPPIKAITGPMMVPATFLAWFVLPLLPWLRYDVMRRRAREFVGLGLVSAAYLALTLGPSKLWLFRWPLRVIEYFYLGVLVVFAVLLSQGLARSTMRPRLVGTGLIIVVLGWLTWSQDPSALRRAVIGTGVVAVLTVVALAAHLVVRRTALVSLVAIGGVGAVLAMQVSVFGENASSRVWHVPSDVAALQKTFADREGRVMQFADLKPLQKKGRVGQLERQWDTYLPGSMYHPAGVEAVNSYTGMGFVPFTTNFCMEYDGLTQACGYRNLWKVGGSGQPPLADLMKLDTIVVQAKLAKGVTPGEGWTEESSDGGAIVLRHDGEQPWAGSELSWASDGIEVAGASSRSNLHETVDVTAADEGGQLVFSMLAWPGWSAELDGKPLSVTRSDVGLLTVTLPPGAAGTVDLTYRPPGLAIGLVGAGIGTALGLGLALVGWRAWRRRRPEEHPWTAGDRGPLEPRDDVTTVSDAGPAQVNDR</sequence>
<feature type="transmembrane region" description="Helical" evidence="2">
    <location>
        <begin position="217"/>
        <end position="235"/>
    </location>
</feature>
<gene>
    <name evidence="3" type="ORF">ACFQO6_18955</name>
</gene>
<protein>
    <submittedName>
        <fullName evidence="3">YfhO family protein</fullName>
    </submittedName>
</protein>
<feature type="region of interest" description="Disordered" evidence="1">
    <location>
        <begin position="766"/>
        <end position="799"/>
    </location>
</feature>
<name>A0ABW2N8T9_9ACTN</name>
<dbReference type="PANTHER" id="PTHR38454:SF1">
    <property type="entry name" value="INTEGRAL MEMBRANE PROTEIN"/>
    <property type="match status" value="1"/>
</dbReference>
<feature type="transmembrane region" description="Helical" evidence="2">
    <location>
        <begin position="421"/>
        <end position="437"/>
    </location>
</feature>
<feature type="transmembrane region" description="Helical" evidence="2">
    <location>
        <begin position="241"/>
        <end position="259"/>
    </location>
</feature>
<feature type="transmembrane region" description="Helical" evidence="2">
    <location>
        <begin position="364"/>
        <end position="384"/>
    </location>
</feature>
<dbReference type="RefSeq" id="WP_255892999.1">
    <property type="nucleotide sequence ID" value="NZ_JAFMZM010000008.1"/>
</dbReference>
<comment type="caution">
    <text evidence="3">The sequence shown here is derived from an EMBL/GenBank/DDBJ whole genome shotgun (WGS) entry which is preliminary data.</text>
</comment>
<feature type="transmembrane region" description="Helical" evidence="2">
    <location>
        <begin position="53"/>
        <end position="78"/>
    </location>
</feature>
<feature type="transmembrane region" description="Helical" evidence="2">
    <location>
        <begin position="172"/>
        <end position="192"/>
    </location>
</feature>
<dbReference type="InterPro" id="IPR018580">
    <property type="entry name" value="Uncharacterised_YfhO"/>
</dbReference>
<feature type="transmembrane region" description="Helical" evidence="2">
    <location>
        <begin position="148"/>
        <end position="166"/>
    </location>
</feature>
<keyword evidence="4" id="KW-1185">Reference proteome</keyword>
<feature type="compositionally biased region" description="Low complexity" evidence="1">
    <location>
        <begin position="1"/>
        <end position="27"/>
    </location>
</feature>
<organism evidence="3 4">
    <name type="scientific">Nocardioides astragali</name>
    <dbReference type="NCBI Taxonomy" id="1776736"/>
    <lineage>
        <taxon>Bacteria</taxon>
        <taxon>Bacillati</taxon>
        <taxon>Actinomycetota</taxon>
        <taxon>Actinomycetes</taxon>
        <taxon>Propionibacteriales</taxon>
        <taxon>Nocardioidaceae</taxon>
        <taxon>Nocardioides</taxon>
    </lineage>
</organism>
<feature type="transmembrane region" description="Helical" evidence="2">
    <location>
        <begin position="736"/>
        <end position="758"/>
    </location>
</feature>
<reference evidence="4" key="1">
    <citation type="journal article" date="2019" name="Int. J. Syst. Evol. Microbiol.">
        <title>The Global Catalogue of Microorganisms (GCM) 10K type strain sequencing project: providing services to taxonomists for standard genome sequencing and annotation.</title>
        <authorList>
            <consortium name="The Broad Institute Genomics Platform"/>
            <consortium name="The Broad Institute Genome Sequencing Center for Infectious Disease"/>
            <person name="Wu L."/>
            <person name="Ma J."/>
        </authorList>
    </citation>
    <scope>NUCLEOTIDE SEQUENCE [LARGE SCALE GENOMIC DNA]</scope>
    <source>
        <strain evidence="4">FCH27</strain>
    </source>
</reference>
<feature type="transmembrane region" description="Helical" evidence="2">
    <location>
        <begin position="334"/>
        <end position="352"/>
    </location>
</feature>
<keyword evidence="2" id="KW-0472">Membrane</keyword>
<accession>A0ABW2N8T9</accession>
<dbReference type="Proteomes" id="UP001596524">
    <property type="component" value="Unassembled WGS sequence"/>
</dbReference>